<keyword evidence="6" id="KW-1185">Reference proteome</keyword>
<evidence type="ECO:0000256" key="1">
    <source>
        <dbReference type="ARBA" id="ARBA00023015"/>
    </source>
</evidence>
<organism evidence="5 6">
    <name type="scientific">Noviherbaspirillum suwonense</name>
    <dbReference type="NCBI Taxonomy" id="1224511"/>
    <lineage>
        <taxon>Bacteria</taxon>
        <taxon>Pseudomonadati</taxon>
        <taxon>Pseudomonadota</taxon>
        <taxon>Betaproteobacteria</taxon>
        <taxon>Burkholderiales</taxon>
        <taxon>Oxalobacteraceae</taxon>
        <taxon>Noviherbaspirillum</taxon>
    </lineage>
</organism>
<dbReference type="Gene3D" id="1.10.10.10">
    <property type="entry name" value="Winged helix-like DNA-binding domain superfamily/Winged helix DNA-binding domain"/>
    <property type="match status" value="1"/>
</dbReference>
<reference evidence="5 6" key="1">
    <citation type="submission" date="2017-05" db="EMBL/GenBank/DDBJ databases">
        <authorList>
            <person name="Varghese N."/>
            <person name="Submissions S."/>
        </authorList>
    </citation>
    <scope>NUCLEOTIDE SEQUENCE [LARGE SCALE GENOMIC DNA]</scope>
    <source>
        <strain evidence="5 6">DSM 26001</strain>
    </source>
</reference>
<dbReference type="InterPro" id="IPR000835">
    <property type="entry name" value="HTH_MarR-typ"/>
</dbReference>
<dbReference type="PRINTS" id="PR00598">
    <property type="entry name" value="HTHMARR"/>
</dbReference>
<protein>
    <submittedName>
        <fullName evidence="5">MarR family transcriptional regulator, transcriptional regulator for hemolysin</fullName>
    </submittedName>
</protein>
<name>A0ABY1PRL4_9BURK</name>
<dbReference type="InterPro" id="IPR039422">
    <property type="entry name" value="MarR/SlyA-like"/>
</dbReference>
<dbReference type="PANTHER" id="PTHR33164">
    <property type="entry name" value="TRANSCRIPTIONAL REGULATOR, MARR FAMILY"/>
    <property type="match status" value="1"/>
</dbReference>
<keyword evidence="1" id="KW-0805">Transcription regulation</keyword>
<comment type="caution">
    <text evidence="5">The sequence shown here is derived from an EMBL/GenBank/DDBJ whole genome shotgun (WGS) entry which is preliminary data.</text>
</comment>
<feature type="domain" description="HTH marR-type" evidence="4">
    <location>
        <begin position="23"/>
        <end position="156"/>
    </location>
</feature>
<evidence type="ECO:0000256" key="3">
    <source>
        <dbReference type="ARBA" id="ARBA00023163"/>
    </source>
</evidence>
<dbReference type="InterPro" id="IPR036388">
    <property type="entry name" value="WH-like_DNA-bd_sf"/>
</dbReference>
<keyword evidence="3" id="KW-0804">Transcription</keyword>
<dbReference type="PANTHER" id="PTHR33164:SF64">
    <property type="entry name" value="TRANSCRIPTIONAL REGULATOR SLYA"/>
    <property type="match status" value="1"/>
</dbReference>
<sequence>MNFESEFGMRKDLENLPDKEMLPKLLGRVIGEASRAWRYEMNRALKPLGLNLSMRLVLLQLQRNPEGLMQADLARNLGIEGPTLVRLLDKLEQKGWIARVASAEDRRRKYTVLTPAAAGQVRIIEQLSDRLREKMMAGLDIEQLQQCAQVMTRIRNNLQAERDGR</sequence>
<dbReference type="SUPFAM" id="SSF46785">
    <property type="entry name" value="Winged helix' DNA-binding domain"/>
    <property type="match status" value="1"/>
</dbReference>
<dbReference type="Pfam" id="PF12802">
    <property type="entry name" value="MarR_2"/>
    <property type="match status" value="1"/>
</dbReference>
<accession>A0ABY1PRL4</accession>
<keyword evidence="2" id="KW-0238">DNA-binding</keyword>
<dbReference type="InterPro" id="IPR036390">
    <property type="entry name" value="WH_DNA-bd_sf"/>
</dbReference>
<dbReference type="Proteomes" id="UP001158049">
    <property type="component" value="Unassembled WGS sequence"/>
</dbReference>
<dbReference type="EMBL" id="FXUL01000001">
    <property type="protein sequence ID" value="SMP42372.1"/>
    <property type="molecule type" value="Genomic_DNA"/>
</dbReference>
<evidence type="ECO:0000256" key="2">
    <source>
        <dbReference type="ARBA" id="ARBA00023125"/>
    </source>
</evidence>
<dbReference type="PROSITE" id="PS50995">
    <property type="entry name" value="HTH_MARR_2"/>
    <property type="match status" value="1"/>
</dbReference>
<evidence type="ECO:0000259" key="4">
    <source>
        <dbReference type="PROSITE" id="PS50995"/>
    </source>
</evidence>
<proteinExistence type="predicted"/>
<dbReference type="SMART" id="SM00347">
    <property type="entry name" value="HTH_MARR"/>
    <property type="match status" value="1"/>
</dbReference>
<evidence type="ECO:0000313" key="6">
    <source>
        <dbReference type="Proteomes" id="UP001158049"/>
    </source>
</evidence>
<evidence type="ECO:0000313" key="5">
    <source>
        <dbReference type="EMBL" id="SMP42372.1"/>
    </source>
</evidence>
<gene>
    <name evidence="5" type="ORF">SAMN06295970_101179</name>
</gene>
<dbReference type="RefSeq" id="WP_283440334.1">
    <property type="nucleotide sequence ID" value="NZ_FXUL01000001.1"/>
</dbReference>